<dbReference type="EMBL" id="JAOAOG010000037">
    <property type="protein sequence ID" value="KAJ6252926.1"/>
    <property type="molecule type" value="Genomic_DNA"/>
</dbReference>
<evidence type="ECO:0000313" key="2">
    <source>
        <dbReference type="Proteomes" id="UP001150062"/>
    </source>
</evidence>
<gene>
    <name evidence="1" type="ORF">M0813_13789</name>
</gene>
<protein>
    <submittedName>
        <fullName evidence="1">Uncharacterized protein</fullName>
    </submittedName>
</protein>
<evidence type="ECO:0000313" key="1">
    <source>
        <dbReference type="EMBL" id="KAJ6252926.1"/>
    </source>
</evidence>
<accession>A0ABQ8Z804</accession>
<proteinExistence type="predicted"/>
<organism evidence="1 2">
    <name type="scientific">Anaeramoeba flamelloides</name>
    <dbReference type="NCBI Taxonomy" id="1746091"/>
    <lineage>
        <taxon>Eukaryota</taxon>
        <taxon>Metamonada</taxon>
        <taxon>Anaeramoebidae</taxon>
        <taxon>Anaeramoeba</taxon>
    </lineage>
</organism>
<comment type="caution">
    <text evidence="1">The sequence shown here is derived from an EMBL/GenBank/DDBJ whole genome shotgun (WGS) entry which is preliminary data.</text>
</comment>
<keyword evidence="2" id="KW-1185">Reference proteome</keyword>
<sequence length="93" mass="10811">MLMLLDLTQSEETIDIECLLAQKFKIQATMMRSFRKKKKQELCCTEQKEKKGSSVFVNFKQRLSEAKNSGKRNILSMSKEVDCIDKLLILVYS</sequence>
<name>A0ABQ8Z804_9EUKA</name>
<dbReference type="Proteomes" id="UP001150062">
    <property type="component" value="Unassembled WGS sequence"/>
</dbReference>
<reference evidence="1" key="1">
    <citation type="submission" date="2022-08" db="EMBL/GenBank/DDBJ databases">
        <title>Novel sulfate-reducing endosymbionts in the free-living metamonad Anaeramoeba.</title>
        <authorList>
            <person name="Jerlstrom-Hultqvist J."/>
            <person name="Cepicka I."/>
            <person name="Gallot-Lavallee L."/>
            <person name="Salas-Leiva D."/>
            <person name="Curtis B.A."/>
            <person name="Zahonova K."/>
            <person name="Pipaliya S."/>
            <person name="Dacks J."/>
            <person name="Roger A.J."/>
        </authorList>
    </citation>
    <scope>NUCLEOTIDE SEQUENCE</scope>
    <source>
        <strain evidence="1">Schooner1</strain>
    </source>
</reference>